<proteinExistence type="predicted"/>
<keyword evidence="1" id="KW-0812">Transmembrane</keyword>
<evidence type="ECO:0008006" key="4">
    <source>
        <dbReference type="Google" id="ProtNLM"/>
    </source>
</evidence>
<dbReference type="OrthoDB" id="5975840at2"/>
<name>A0A1G7H358_9FLAO</name>
<organism evidence="2 3">
    <name type="scientific">Ulvibacter litoralis</name>
    <dbReference type="NCBI Taxonomy" id="227084"/>
    <lineage>
        <taxon>Bacteria</taxon>
        <taxon>Pseudomonadati</taxon>
        <taxon>Bacteroidota</taxon>
        <taxon>Flavobacteriia</taxon>
        <taxon>Flavobacteriales</taxon>
        <taxon>Flavobacteriaceae</taxon>
        <taxon>Ulvibacter</taxon>
    </lineage>
</organism>
<keyword evidence="1" id="KW-1133">Transmembrane helix</keyword>
<evidence type="ECO:0000313" key="2">
    <source>
        <dbReference type="EMBL" id="SDE94589.1"/>
    </source>
</evidence>
<gene>
    <name evidence="2" type="ORF">SAMN05421855_103488</name>
</gene>
<protein>
    <recommendedName>
        <fullName evidence="4">VanZ like family protein</fullName>
    </recommendedName>
</protein>
<keyword evidence="3" id="KW-1185">Reference proteome</keyword>
<dbReference type="Proteomes" id="UP000199321">
    <property type="component" value="Unassembled WGS sequence"/>
</dbReference>
<feature type="transmembrane region" description="Helical" evidence="1">
    <location>
        <begin position="85"/>
        <end position="105"/>
    </location>
</feature>
<feature type="transmembrane region" description="Helical" evidence="1">
    <location>
        <begin position="51"/>
        <end position="73"/>
    </location>
</feature>
<evidence type="ECO:0000313" key="3">
    <source>
        <dbReference type="Proteomes" id="UP000199321"/>
    </source>
</evidence>
<dbReference type="RefSeq" id="WP_093144629.1">
    <property type="nucleotide sequence ID" value="NZ_BMWO01000005.1"/>
</dbReference>
<accession>A0A1G7H358</accession>
<sequence>MEKKLKSLKYLPKIWAAIGYLTILIFSFVLFFGRNIQTIRIEFLFVNLPGFYTHVSNFSLSLIIFVTIGYIGLMMGSTLKHLTMIGVIIGLINLVIEFFISILNTADKIDAVYGVFGVFLGLIFLFSIQKWGLNKNEL</sequence>
<reference evidence="2 3" key="1">
    <citation type="submission" date="2016-10" db="EMBL/GenBank/DDBJ databases">
        <authorList>
            <person name="de Groot N.N."/>
        </authorList>
    </citation>
    <scope>NUCLEOTIDE SEQUENCE [LARGE SCALE GENOMIC DNA]</scope>
    <source>
        <strain evidence="2 3">DSM 16195</strain>
    </source>
</reference>
<dbReference type="AlphaFoldDB" id="A0A1G7H358"/>
<evidence type="ECO:0000256" key="1">
    <source>
        <dbReference type="SAM" id="Phobius"/>
    </source>
</evidence>
<dbReference type="EMBL" id="FNBA01000003">
    <property type="protein sequence ID" value="SDE94589.1"/>
    <property type="molecule type" value="Genomic_DNA"/>
</dbReference>
<feature type="transmembrane region" description="Helical" evidence="1">
    <location>
        <begin position="12"/>
        <end position="31"/>
    </location>
</feature>
<dbReference type="STRING" id="227084.SAMN05421855_103488"/>
<feature type="transmembrane region" description="Helical" evidence="1">
    <location>
        <begin position="111"/>
        <end position="128"/>
    </location>
</feature>
<keyword evidence="1" id="KW-0472">Membrane</keyword>